<reference evidence="3" key="1">
    <citation type="journal article" date="2019" name="Int. J. Syst. Evol. Microbiol.">
        <title>The Global Catalogue of Microorganisms (GCM) 10K type strain sequencing project: providing services to taxonomists for standard genome sequencing and annotation.</title>
        <authorList>
            <consortium name="The Broad Institute Genomics Platform"/>
            <consortium name="The Broad Institute Genome Sequencing Center for Infectious Disease"/>
            <person name="Wu L."/>
            <person name="Ma J."/>
        </authorList>
    </citation>
    <scope>NUCLEOTIDE SEQUENCE [LARGE SCALE GENOMIC DNA]</scope>
    <source>
        <strain evidence="3">CGMCC 4.7682</strain>
    </source>
</reference>
<keyword evidence="3" id="KW-1185">Reference proteome</keyword>
<dbReference type="Proteomes" id="UP001595764">
    <property type="component" value="Unassembled WGS sequence"/>
</dbReference>
<dbReference type="InterPro" id="IPR032710">
    <property type="entry name" value="NTF2-like_dom_sf"/>
</dbReference>
<dbReference type="Pfam" id="PF12680">
    <property type="entry name" value="SnoaL_2"/>
    <property type="match status" value="2"/>
</dbReference>
<dbReference type="RefSeq" id="WP_377874508.1">
    <property type="nucleotide sequence ID" value="NZ_JBHMAY010000073.1"/>
</dbReference>
<proteinExistence type="predicted"/>
<dbReference type="SUPFAM" id="SSF54427">
    <property type="entry name" value="NTF2-like"/>
    <property type="match status" value="2"/>
</dbReference>
<feature type="domain" description="SnoaL-like" evidence="1">
    <location>
        <begin position="12"/>
        <end position="117"/>
    </location>
</feature>
<name>A0ABV7QWY8_9PSEU</name>
<sequence length="263" mass="28733">MDHEIDAGAFADRYVAVWNESDPAARRAAIASLWAEDGVQFTESAEYRGHRELERRVDEAFEEFVGGAGFVFRSAGDAVGHHGVVRFSTCMVPAADGEVAWTGFVVAELGEDGRIQRDCQFAEPPLPAFPDARTTADEFVRRLAQGDPDRIAELFAEPVDWRVSWPEPEHPAVPWIRPRSTRADVADHFRTLGSACAPEEVRVDRILVHGPDAVLVGTSAQTVKLTGKRFATSFAVHVTVGGGLITQYHVYEDSLAVAEAFAG</sequence>
<protein>
    <submittedName>
        <fullName evidence="2">Nuclear transport factor 2 family protein</fullName>
    </submittedName>
</protein>
<comment type="caution">
    <text evidence="2">The sequence shown here is derived from an EMBL/GenBank/DDBJ whole genome shotgun (WGS) entry which is preliminary data.</text>
</comment>
<dbReference type="EMBL" id="JBHRWI010000081">
    <property type="protein sequence ID" value="MFC3517575.1"/>
    <property type="molecule type" value="Genomic_DNA"/>
</dbReference>
<dbReference type="InterPro" id="IPR037401">
    <property type="entry name" value="SnoaL-like"/>
</dbReference>
<accession>A0ABV7QWY8</accession>
<dbReference type="Gene3D" id="3.10.450.50">
    <property type="match status" value="2"/>
</dbReference>
<organism evidence="2 3">
    <name type="scientific">Amycolatopsis halotolerans</name>
    <dbReference type="NCBI Taxonomy" id="330083"/>
    <lineage>
        <taxon>Bacteria</taxon>
        <taxon>Bacillati</taxon>
        <taxon>Actinomycetota</taxon>
        <taxon>Actinomycetes</taxon>
        <taxon>Pseudonocardiales</taxon>
        <taxon>Pseudonocardiaceae</taxon>
        <taxon>Amycolatopsis</taxon>
    </lineage>
</organism>
<feature type="domain" description="SnoaL-like" evidence="1">
    <location>
        <begin position="137"/>
        <end position="247"/>
    </location>
</feature>
<evidence type="ECO:0000313" key="3">
    <source>
        <dbReference type="Proteomes" id="UP001595764"/>
    </source>
</evidence>
<gene>
    <name evidence="2" type="ORF">ACFORO_45965</name>
</gene>
<evidence type="ECO:0000259" key="1">
    <source>
        <dbReference type="Pfam" id="PF12680"/>
    </source>
</evidence>
<evidence type="ECO:0000313" key="2">
    <source>
        <dbReference type="EMBL" id="MFC3517575.1"/>
    </source>
</evidence>